<evidence type="ECO:0000313" key="1">
    <source>
        <dbReference type="EMBL" id="OCK87524.1"/>
    </source>
</evidence>
<organism evidence="1 2">
    <name type="scientific">Cenococcum geophilum 1.58</name>
    <dbReference type="NCBI Taxonomy" id="794803"/>
    <lineage>
        <taxon>Eukaryota</taxon>
        <taxon>Fungi</taxon>
        <taxon>Dikarya</taxon>
        <taxon>Ascomycota</taxon>
        <taxon>Pezizomycotina</taxon>
        <taxon>Dothideomycetes</taxon>
        <taxon>Pleosporomycetidae</taxon>
        <taxon>Gloniales</taxon>
        <taxon>Gloniaceae</taxon>
        <taxon>Cenococcum</taxon>
    </lineage>
</organism>
<gene>
    <name evidence="1" type="ORF">K441DRAFT_354897</name>
</gene>
<sequence length="79" mass="9233">MLCGRICWMRAWESLSWTQLYHHRTTIMPAFCQPRKPRQLSTGPLIGQLLSKSTSTLIFGFSVAFFRVLHVFQDKMVPF</sequence>
<name>A0ACC8EPL4_9PEZI</name>
<protein>
    <submittedName>
        <fullName evidence="1">Uncharacterized protein</fullName>
    </submittedName>
</protein>
<dbReference type="Proteomes" id="UP000250078">
    <property type="component" value="Unassembled WGS sequence"/>
</dbReference>
<keyword evidence="2" id="KW-1185">Reference proteome</keyword>
<evidence type="ECO:0000313" key="2">
    <source>
        <dbReference type="Proteomes" id="UP000250078"/>
    </source>
</evidence>
<proteinExistence type="predicted"/>
<accession>A0ACC8EPL4</accession>
<dbReference type="EMBL" id="KV748260">
    <property type="protein sequence ID" value="OCK87524.1"/>
    <property type="molecule type" value="Genomic_DNA"/>
</dbReference>
<reference evidence="1 2" key="1">
    <citation type="journal article" date="2016" name="Nat. Commun.">
        <title>Ectomycorrhizal ecology is imprinted in the genome of the dominant symbiotic fungus Cenococcum geophilum.</title>
        <authorList>
            <consortium name="DOE Joint Genome Institute"/>
            <person name="Peter M."/>
            <person name="Kohler A."/>
            <person name="Ohm R.A."/>
            <person name="Kuo A."/>
            <person name="Krutzmann J."/>
            <person name="Morin E."/>
            <person name="Arend M."/>
            <person name="Barry K.W."/>
            <person name="Binder M."/>
            <person name="Choi C."/>
            <person name="Clum A."/>
            <person name="Copeland A."/>
            <person name="Grisel N."/>
            <person name="Haridas S."/>
            <person name="Kipfer T."/>
            <person name="LaButti K."/>
            <person name="Lindquist E."/>
            <person name="Lipzen A."/>
            <person name="Maire R."/>
            <person name="Meier B."/>
            <person name="Mihaltcheva S."/>
            <person name="Molinier V."/>
            <person name="Murat C."/>
            <person name="Poggeler S."/>
            <person name="Quandt C.A."/>
            <person name="Sperisen C."/>
            <person name="Tritt A."/>
            <person name="Tisserant E."/>
            <person name="Crous P.W."/>
            <person name="Henrissat B."/>
            <person name="Nehls U."/>
            <person name="Egli S."/>
            <person name="Spatafora J.W."/>
            <person name="Grigoriev I.V."/>
            <person name="Martin F.M."/>
        </authorList>
    </citation>
    <scope>NUCLEOTIDE SEQUENCE [LARGE SCALE GENOMIC DNA]</scope>
    <source>
        <strain evidence="1 2">1.58</strain>
    </source>
</reference>